<dbReference type="InterPro" id="IPR000462">
    <property type="entry name" value="CDP-OH_P_trans"/>
</dbReference>
<gene>
    <name evidence="4" type="ORF">C3F09_08565</name>
</gene>
<dbReference type="AlphaFoldDB" id="A0A855WYV0"/>
<dbReference type="InterPro" id="IPR043130">
    <property type="entry name" value="CDP-OH_PTrfase_TM_dom"/>
</dbReference>
<comment type="caution">
    <text evidence="4">The sequence shown here is derived from an EMBL/GenBank/DDBJ whole genome shotgun (WGS) entry which is preliminary data.</text>
</comment>
<dbReference type="InterPro" id="IPR048254">
    <property type="entry name" value="CDP_ALCOHOL_P_TRANSF_CS"/>
</dbReference>
<protein>
    <submittedName>
        <fullName evidence="4">CDP-alcohol phosphatidyltransferase family protein</fullName>
    </submittedName>
</protein>
<keyword evidence="3" id="KW-0472">Membrane</keyword>
<dbReference type="GO" id="GO:0016020">
    <property type="term" value="C:membrane"/>
    <property type="evidence" value="ECO:0007669"/>
    <property type="project" value="InterPro"/>
</dbReference>
<dbReference type="GO" id="GO:0008654">
    <property type="term" value="P:phospholipid biosynthetic process"/>
    <property type="evidence" value="ECO:0007669"/>
    <property type="project" value="InterPro"/>
</dbReference>
<name>A0A855WYV0_9BACT</name>
<dbReference type="Gene3D" id="1.20.120.1760">
    <property type="match status" value="1"/>
</dbReference>
<keyword evidence="3" id="KW-0812">Transmembrane</keyword>
<comment type="similarity">
    <text evidence="2">Belongs to the CDP-alcohol phosphatidyltransferase class-I family.</text>
</comment>
<evidence type="ECO:0000256" key="3">
    <source>
        <dbReference type="SAM" id="Phobius"/>
    </source>
</evidence>
<dbReference type="PROSITE" id="PS00379">
    <property type="entry name" value="CDP_ALCOHOL_P_TRANSF"/>
    <property type="match status" value="1"/>
</dbReference>
<organism evidence="4 5">
    <name type="scientific">candidate division GN15 bacterium</name>
    <dbReference type="NCBI Taxonomy" id="2072418"/>
    <lineage>
        <taxon>Bacteria</taxon>
        <taxon>candidate division GN15</taxon>
    </lineage>
</organism>
<reference evidence="4 5" key="1">
    <citation type="journal article" date="2018" name="ISME J.">
        <title>A methanotrophic archaeon couples anaerobic oxidation of methane to Fe(III) reduction.</title>
        <authorList>
            <person name="Cai C."/>
            <person name="Leu A.O."/>
            <person name="Xie G.J."/>
            <person name="Guo J."/>
            <person name="Feng Y."/>
            <person name="Zhao J.X."/>
            <person name="Tyson G.W."/>
            <person name="Yuan Z."/>
            <person name="Hu S."/>
        </authorList>
    </citation>
    <scope>NUCLEOTIDE SEQUENCE [LARGE SCALE GENOMIC DNA]</scope>
    <source>
        <strain evidence="4">FeB_12</strain>
    </source>
</reference>
<evidence type="ECO:0000256" key="1">
    <source>
        <dbReference type="ARBA" id="ARBA00022679"/>
    </source>
</evidence>
<feature type="transmembrane region" description="Helical" evidence="3">
    <location>
        <begin position="32"/>
        <end position="51"/>
    </location>
</feature>
<keyword evidence="1 2" id="KW-0808">Transferase</keyword>
<evidence type="ECO:0000313" key="4">
    <source>
        <dbReference type="EMBL" id="PWB70839.1"/>
    </source>
</evidence>
<sequence length="207" mass="22767">MTSINQRKREFYERSSLVLGHMCLKLGLTPNFLTGVSLICAAVSGVCFWQGKMLWGVFWMLMTSLTDMLDGSTARAGNLGTVFGGLLDHVSDRYGEFFILAGMVLSKVLNPGWGLFALFGMVIASYTRAAAESIGKIDNCAVGIMGRMEKFILIMVGAVLEHFFPSGKWPRGGWLELALIIVGLTSFITAIQRLVYAKKILGNRREV</sequence>
<dbReference type="GO" id="GO:0016780">
    <property type="term" value="F:phosphotransferase activity, for other substituted phosphate groups"/>
    <property type="evidence" value="ECO:0007669"/>
    <property type="project" value="InterPro"/>
</dbReference>
<proteinExistence type="inferred from homology"/>
<feature type="transmembrane region" description="Helical" evidence="3">
    <location>
        <begin position="173"/>
        <end position="196"/>
    </location>
</feature>
<evidence type="ECO:0000256" key="2">
    <source>
        <dbReference type="RuleBase" id="RU003750"/>
    </source>
</evidence>
<dbReference type="Pfam" id="PF01066">
    <property type="entry name" value="CDP-OH_P_transf"/>
    <property type="match status" value="1"/>
</dbReference>
<accession>A0A855WYV0</accession>
<keyword evidence="3" id="KW-1133">Transmembrane helix</keyword>
<dbReference type="Proteomes" id="UP000250918">
    <property type="component" value="Unassembled WGS sequence"/>
</dbReference>
<dbReference type="EMBL" id="PQAP01000134">
    <property type="protein sequence ID" value="PWB70839.1"/>
    <property type="molecule type" value="Genomic_DNA"/>
</dbReference>
<evidence type="ECO:0000313" key="5">
    <source>
        <dbReference type="Proteomes" id="UP000250918"/>
    </source>
</evidence>